<reference evidence="2 3" key="1">
    <citation type="submission" date="2022-01" db="EMBL/GenBank/DDBJ databases">
        <title>Whole genome-based taxonomy of the Shewanellaceae.</title>
        <authorList>
            <person name="Martin-Rodriguez A.J."/>
        </authorList>
    </citation>
    <scope>NUCLEOTIDE SEQUENCE [LARGE SCALE GENOMIC DNA]</scope>
    <source>
        <strain evidence="2 3">DSM 17177</strain>
    </source>
</reference>
<keyword evidence="1" id="KW-0732">Signal</keyword>
<evidence type="ECO:0000313" key="2">
    <source>
        <dbReference type="EMBL" id="MCL1122980.1"/>
    </source>
</evidence>
<gene>
    <name evidence="2" type="ORF">L2764_00405</name>
</gene>
<keyword evidence="3" id="KW-1185">Reference proteome</keyword>
<comment type="caution">
    <text evidence="2">The sequence shown here is derived from an EMBL/GenBank/DDBJ whole genome shotgun (WGS) entry which is preliminary data.</text>
</comment>
<evidence type="ECO:0000313" key="3">
    <source>
        <dbReference type="Proteomes" id="UP001203423"/>
    </source>
</evidence>
<evidence type="ECO:0000256" key="1">
    <source>
        <dbReference type="SAM" id="SignalP"/>
    </source>
</evidence>
<feature type="chain" id="PRO_5046624102" evidence="1">
    <location>
        <begin position="20"/>
        <end position="175"/>
    </location>
</feature>
<proteinExistence type="predicted"/>
<protein>
    <submittedName>
        <fullName evidence="2">Uncharacterized protein</fullName>
    </submittedName>
</protein>
<feature type="signal peptide" evidence="1">
    <location>
        <begin position="1"/>
        <end position="19"/>
    </location>
</feature>
<sequence length="175" mass="20382">MRYKISFLLFILMPFSLCAASWPYSEKVLLKELDDAYAKVEERANFCSDLRSRKITKINSDWLLTLSEHQRQIALFAVSNMALDRCMKQVEGDYNTALINYTSKTGDKTKFDRWMILNSNYPKEIQADFNKLDQNELIKLSKQAELSIPFYPKVDKSIILPNGDDNSPFIYKNND</sequence>
<dbReference type="Proteomes" id="UP001203423">
    <property type="component" value="Unassembled WGS sequence"/>
</dbReference>
<dbReference type="EMBL" id="JAKIKS010000001">
    <property type="protein sequence ID" value="MCL1122980.1"/>
    <property type="molecule type" value="Genomic_DNA"/>
</dbReference>
<accession>A0ABT0L6G5</accession>
<organism evidence="2 3">
    <name type="scientific">Shewanella surugensis</name>
    <dbReference type="NCBI Taxonomy" id="212020"/>
    <lineage>
        <taxon>Bacteria</taxon>
        <taxon>Pseudomonadati</taxon>
        <taxon>Pseudomonadota</taxon>
        <taxon>Gammaproteobacteria</taxon>
        <taxon>Alteromonadales</taxon>
        <taxon>Shewanellaceae</taxon>
        <taxon>Shewanella</taxon>
    </lineage>
</organism>
<dbReference type="RefSeq" id="WP_248938259.1">
    <property type="nucleotide sequence ID" value="NZ_JAKIKS010000001.1"/>
</dbReference>
<name>A0ABT0L6G5_9GAMM</name>